<name>A0A0E9RQ60_ANGAN</name>
<dbReference type="AlphaFoldDB" id="A0A0E9RQ60"/>
<evidence type="ECO:0000256" key="1">
    <source>
        <dbReference type="SAM" id="MobiDB-lite"/>
    </source>
</evidence>
<proteinExistence type="predicted"/>
<feature type="region of interest" description="Disordered" evidence="1">
    <location>
        <begin position="1"/>
        <end position="29"/>
    </location>
</feature>
<feature type="compositionally biased region" description="Basic and acidic residues" evidence="1">
    <location>
        <begin position="1"/>
        <end position="11"/>
    </location>
</feature>
<accession>A0A0E9RQ60</accession>
<reference evidence="2" key="2">
    <citation type="journal article" date="2015" name="Fish Shellfish Immunol.">
        <title>Early steps in the European eel (Anguilla anguilla)-Vibrio vulnificus interaction in the gills: Role of the RtxA13 toxin.</title>
        <authorList>
            <person name="Callol A."/>
            <person name="Pajuelo D."/>
            <person name="Ebbesson L."/>
            <person name="Teles M."/>
            <person name="MacKenzie S."/>
            <person name="Amaro C."/>
        </authorList>
    </citation>
    <scope>NUCLEOTIDE SEQUENCE</scope>
</reference>
<organism evidence="2">
    <name type="scientific">Anguilla anguilla</name>
    <name type="common">European freshwater eel</name>
    <name type="synonym">Muraena anguilla</name>
    <dbReference type="NCBI Taxonomy" id="7936"/>
    <lineage>
        <taxon>Eukaryota</taxon>
        <taxon>Metazoa</taxon>
        <taxon>Chordata</taxon>
        <taxon>Craniata</taxon>
        <taxon>Vertebrata</taxon>
        <taxon>Euteleostomi</taxon>
        <taxon>Actinopterygii</taxon>
        <taxon>Neopterygii</taxon>
        <taxon>Teleostei</taxon>
        <taxon>Anguilliformes</taxon>
        <taxon>Anguillidae</taxon>
        <taxon>Anguilla</taxon>
    </lineage>
</organism>
<dbReference type="EMBL" id="GBXM01078022">
    <property type="protein sequence ID" value="JAH30555.1"/>
    <property type="molecule type" value="Transcribed_RNA"/>
</dbReference>
<feature type="compositionally biased region" description="Low complexity" evidence="1">
    <location>
        <begin position="18"/>
        <end position="29"/>
    </location>
</feature>
<sequence length="29" mass="3253">MPETHNQDQSKIKGVVAKNNKQNTLTTNL</sequence>
<evidence type="ECO:0000313" key="2">
    <source>
        <dbReference type="EMBL" id="JAH30555.1"/>
    </source>
</evidence>
<protein>
    <submittedName>
        <fullName evidence="2">Uncharacterized protein</fullName>
    </submittedName>
</protein>
<reference evidence="2" key="1">
    <citation type="submission" date="2014-11" db="EMBL/GenBank/DDBJ databases">
        <authorList>
            <person name="Amaro Gonzalez C."/>
        </authorList>
    </citation>
    <scope>NUCLEOTIDE SEQUENCE</scope>
</reference>